<gene>
    <name evidence="2" type="ORF">S03H2_14722</name>
</gene>
<evidence type="ECO:0000313" key="2">
    <source>
        <dbReference type="EMBL" id="GAH45503.1"/>
    </source>
</evidence>
<feature type="compositionally biased region" description="Acidic residues" evidence="1">
    <location>
        <begin position="101"/>
        <end position="112"/>
    </location>
</feature>
<comment type="caution">
    <text evidence="2">The sequence shown here is derived from an EMBL/GenBank/DDBJ whole genome shotgun (WGS) entry which is preliminary data.</text>
</comment>
<proteinExistence type="predicted"/>
<protein>
    <submittedName>
        <fullName evidence="2">Uncharacterized protein</fullName>
    </submittedName>
</protein>
<accession>X1HJN9</accession>
<organism evidence="2">
    <name type="scientific">marine sediment metagenome</name>
    <dbReference type="NCBI Taxonomy" id="412755"/>
    <lineage>
        <taxon>unclassified sequences</taxon>
        <taxon>metagenomes</taxon>
        <taxon>ecological metagenomes</taxon>
    </lineage>
</organism>
<dbReference type="EMBL" id="BARU01007474">
    <property type="protein sequence ID" value="GAH45503.1"/>
    <property type="molecule type" value="Genomic_DNA"/>
</dbReference>
<sequence>METEREILERYTCVTCRDPIGHKDLASIKEQADRVLIETYHCTPCAIKLLKETSYEEAVEKQAVLKWIGKTWSFEMSLYKKDVWDDFQRGLEDGNLFPEDVLNEEESKEAGA</sequence>
<feature type="region of interest" description="Disordered" evidence="1">
    <location>
        <begin position="92"/>
        <end position="112"/>
    </location>
</feature>
<reference evidence="2" key="1">
    <citation type="journal article" date="2014" name="Front. Microbiol.">
        <title>High frequency of phylogenetically diverse reductive dehalogenase-homologous genes in deep subseafloor sedimentary metagenomes.</title>
        <authorList>
            <person name="Kawai M."/>
            <person name="Futagami T."/>
            <person name="Toyoda A."/>
            <person name="Takaki Y."/>
            <person name="Nishi S."/>
            <person name="Hori S."/>
            <person name="Arai W."/>
            <person name="Tsubouchi T."/>
            <person name="Morono Y."/>
            <person name="Uchiyama I."/>
            <person name="Ito T."/>
            <person name="Fujiyama A."/>
            <person name="Inagaki F."/>
            <person name="Takami H."/>
        </authorList>
    </citation>
    <scope>NUCLEOTIDE SEQUENCE</scope>
    <source>
        <strain evidence="2">Expedition CK06-06</strain>
    </source>
</reference>
<dbReference type="AlphaFoldDB" id="X1HJN9"/>
<name>X1HJN9_9ZZZZ</name>
<evidence type="ECO:0000256" key="1">
    <source>
        <dbReference type="SAM" id="MobiDB-lite"/>
    </source>
</evidence>